<gene>
    <name evidence="1" type="ORF">PHYPSEUDO_015096</name>
</gene>
<name>A0A8T1W0K5_9STRA</name>
<evidence type="ECO:0000313" key="1">
    <source>
        <dbReference type="EMBL" id="KAG7386891.1"/>
    </source>
</evidence>
<organism evidence="1 2">
    <name type="scientific">Phytophthora pseudosyringae</name>
    <dbReference type="NCBI Taxonomy" id="221518"/>
    <lineage>
        <taxon>Eukaryota</taxon>
        <taxon>Sar</taxon>
        <taxon>Stramenopiles</taxon>
        <taxon>Oomycota</taxon>
        <taxon>Peronosporomycetes</taxon>
        <taxon>Peronosporales</taxon>
        <taxon>Peronosporaceae</taxon>
        <taxon>Phytophthora</taxon>
    </lineage>
</organism>
<evidence type="ECO:0000313" key="2">
    <source>
        <dbReference type="Proteomes" id="UP000694044"/>
    </source>
</evidence>
<dbReference type="AlphaFoldDB" id="A0A8T1W0K5"/>
<reference evidence="1" key="1">
    <citation type="submission" date="2021-02" db="EMBL/GenBank/DDBJ databases">
        <authorList>
            <person name="Palmer J.M."/>
        </authorList>
    </citation>
    <scope>NUCLEOTIDE SEQUENCE</scope>
    <source>
        <strain evidence="1">SCRP734</strain>
    </source>
</reference>
<comment type="caution">
    <text evidence="1">The sequence shown here is derived from an EMBL/GenBank/DDBJ whole genome shotgun (WGS) entry which is preliminary data.</text>
</comment>
<accession>A0A8T1W0K5</accession>
<proteinExistence type="predicted"/>
<protein>
    <submittedName>
        <fullName evidence="1">Uncharacterized protein</fullName>
    </submittedName>
</protein>
<sequence>MMADDEAGHLPPVAVASDLSLDCRSVEAPRKTEVFPVQLAMQFPYRLEEFHVRECYPIYYRLTMHELFELDMRCVTITGVRGIGKSVFYGYFSVVLRAKKLSRTSPFFRLRSRNNHLSRRSLCLKMGTRLENAKDQVHTT</sequence>
<dbReference type="Proteomes" id="UP000694044">
    <property type="component" value="Unassembled WGS sequence"/>
</dbReference>
<keyword evidence="2" id="KW-1185">Reference proteome</keyword>
<dbReference type="EMBL" id="JAGDFM010000090">
    <property type="protein sequence ID" value="KAG7386891.1"/>
    <property type="molecule type" value="Genomic_DNA"/>
</dbReference>